<dbReference type="GO" id="GO:0005737">
    <property type="term" value="C:cytoplasm"/>
    <property type="evidence" value="ECO:0007669"/>
    <property type="project" value="TreeGrafter"/>
</dbReference>
<evidence type="ECO:0000313" key="3">
    <source>
        <dbReference type="EMBL" id="CEL94723.1"/>
    </source>
</evidence>
<name>A0A0G4EGX4_VITBC</name>
<protein>
    <recommendedName>
        <fullName evidence="2">GST C-terminal domain-containing protein</fullName>
    </recommendedName>
</protein>
<dbReference type="PANTHER" id="PTHR12289:SF41">
    <property type="entry name" value="FAILED AXON CONNECTIONS-RELATED"/>
    <property type="match status" value="1"/>
</dbReference>
<dbReference type="InterPro" id="IPR033468">
    <property type="entry name" value="Metaxin_GST"/>
</dbReference>
<dbReference type="PROSITE" id="PS50405">
    <property type="entry name" value="GST_CTER"/>
    <property type="match status" value="1"/>
</dbReference>
<dbReference type="OMA" id="CFPDWED"/>
<dbReference type="InterPro" id="IPR050931">
    <property type="entry name" value="Mito_Protein_Transport_Metaxin"/>
</dbReference>
<dbReference type="EMBL" id="CDMY01000225">
    <property type="protein sequence ID" value="CEL94723.1"/>
    <property type="molecule type" value="Genomic_DNA"/>
</dbReference>
<dbReference type="CDD" id="cd03193">
    <property type="entry name" value="GST_C_Metaxin"/>
    <property type="match status" value="1"/>
</dbReference>
<feature type="domain" description="GST C-terminal" evidence="2">
    <location>
        <begin position="217"/>
        <end position="350"/>
    </location>
</feature>
<dbReference type="SFLD" id="SFLDG01200">
    <property type="entry name" value="SUF1.1"/>
    <property type="match status" value="1"/>
</dbReference>
<dbReference type="InterPro" id="IPR012336">
    <property type="entry name" value="Thioredoxin-like_fold"/>
</dbReference>
<dbReference type="SUPFAM" id="SSF47616">
    <property type="entry name" value="GST C-terminal domain-like"/>
    <property type="match status" value="1"/>
</dbReference>
<dbReference type="InterPro" id="IPR010987">
    <property type="entry name" value="Glutathione-S-Trfase_C-like"/>
</dbReference>
<sequence>MRKRRFCELELAMTRIRFTEKICVEEEAALSQHHSTAANQGVPPDPSIGAHGTMGIQLTDQQWSLLQKTGILVGAAASLHLAVKLVKAYKAKQREKKEKKESADRVVLHGFWRCKDITPSVSPPALRLEVFMRLAKIPYRLETEGPMSKKHAKKPWMMWKGEEVADSVLCIQRLTKDFNVKLDDKLTPEQLATAHALMRMTNEHFIWPIVDYRFFSDLDRFAEVVGITGWKKALLMVPFLLFVLPRVKKLLYGLGYGRFDKQEKEEIIRDDLKAFANILGKKKYMMGDSVTTVDAHVFAALQQCMLFREDSIFHTLMTKEYPNLKEYVTRMQSLAFGADWPNAPLVYDPK</sequence>
<dbReference type="InterPro" id="IPR036282">
    <property type="entry name" value="Glutathione-S-Trfase_C_sf"/>
</dbReference>
<accession>A0A0G4EGX4</accession>
<gene>
    <name evidence="3" type="ORF">Vbra_7396</name>
</gene>
<organism evidence="3 4">
    <name type="scientific">Vitrella brassicaformis (strain CCMP3155)</name>
    <dbReference type="NCBI Taxonomy" id="1169540"/>
    <lineage>
        <taxon>Eukaryota</taxon>
        <taxon>Sar</taxon>
        <taxon>Alveolata</taxon>
        <taxon>Colpodellida</taxon>
        <taxon>Vitrellaceae</taxon>
        <taxon>Vitrella</taxon>
    </lineage>
</organism>
<evidence type="ECO:0000256" key="1">
    <source>
        <dbReference type="ARBA" id="ARBA00006475"/>
    </source>
</evidence>
<dbReference type="Pfam" id="PF17172">
    <property type="entry name" value="GST_N_4"/>
    <property type="match status" value="1"/>
</dbReference>
<dbReference type="SFLD" id="SFLDS00019">
    <property type="entry name" value="Glutathione_Transferase_(cytos"/>
    <property type="match status" value="1"/>
</dbReference>
<dbReference type="AlphaFoldDB" id="A0A0G4EGX4"/>
<reference evidence="3 4" key="1">
    <citation type="submission" date="2014-11" db="EMBL/GenBank/DDBJ databases">
        <authorList>
            <person name="Zhu J."/>
            <person name="Qi W."/>
            <person name="Song R."/>
        </authorList>
    </citation>
    <scope>NUCLEOTIDE SEQUENCE [LARGE SCALE GENOMIC DNA]</scope>
</reference>
<dbReference type="InterPro" id="IPR026928">
    <property type="entry name" value="FAX/IsoI-like"/>
</dbReference>
<dbReference type="Pfam" id="PF17171">
    <property type="entry name" value="GST_C_6"/>
    <property type="match status" value="1"/>
</dbReference>
<proteinExistence type="inferred from homology"/>
<dbReference type="PANTHER" id="PTHR12289">
    <property type="entry name" value="METAXIN RELATED"/>
    <property type="match status" value="1"/>
</dbReference>
<dbReference type="InParanoid" id="A0A0G4EGX4"/>
<keyword evidence="4" id="KW-1185">Reference proteome</keyword>
<dbReference type="SFLD" id="SFLDG01180">
    <property type="entry name" value="SUF1"/>
    <property type="match status" value="1"/>
</dbReference>
<dbReference type="OrthoDB" id="431488at2759"/>
<evidence type="ECO:0000313" key="4">
    <source>
        <dbReference type="Proteomes" id="UP000041254"/>
    </source>
</evidence>
<dbReference type="InterPro" id="IPR040079">
    <property type="entry name" value="Glutathione_S-Trfase"/>
</dbReference>
<evidence type="ECO:0000259" key="2">
    <source>
        <dbReference type="PROSITE" id="PS50405"/>
    </source>
</evidence>
<comment type="similarity">
    <text evidence="1">Belongs to the FAX family.</text>
</comment>
<dbReference type="Gene3D" id="1.20.1050.10">
    <property type="match status" value="1"/>
</dbReference>
<dbReference type="VEuPathDB" id="CryptoDB:Vbra_7396"/>
<dbReference type="Proteomes" id="UP000041254">
    <property type="component" value="Unassembled WGS sequence"/>
</dbReference>